<dbReference type="Proteomes" id="UP000007347">
    <property type="component" value="Chromosome"/>
</dbReference>
<dbReference type="OrthoDB" id="9815199at2"/>
<keyword evidence="1" id="KW-0812">Transmembrane</keyword>
<accession>K0NLD5</accession>
<dbReference type="KEGG" id="dto:TOL2_C33830"/>
<dbReference type="AlphaFoldDB" id="K0NLD5"/>
<dbReference type="Pfam" id="PF09838">
    <property type="entry name" value="DUF2065"/>
    <property type="match status" value="1"/>
</dbReference>
<dbReference type="STRING" id="651182.TOL2_C33830"/>
<gene>
    <name evidence="2" type="ordered locus">TOL2_C33830</name>
</gene>
<dbReference type="HOGENOM" id="CLU_179416_2_2_7"/>
<evidence type="ECO:0000313" key="3">
    <source>
        <dbReference type="Proteomes" id="UP000007347"/>
    </source>
</evidence>
<evidence type="ECO:0000256" key="1">
    <source>
        <dbReference type="SAM" id="Phobius"/>
    </source>
</evidence>
<protein>
    <submittedName>
        <fullName evidence="2">Conserved uncharacterized protein</fullName>
    </submittedName>
</protein>
<name>K0NLD5_DESTT</name>
<dbReference type="PANTHER" id="PTHR38602:SF1">
    <property type="entry name" value="INNER MEMBRANE PROTEIN"/>
    <property type="match status" value="1"/>
</dbReference>
<sequence length="78" mass="8584">MKFFLCVIGMVMIVEGLPYFAFPGKMKEMVQVIIGLDEMNLRKFGFVLMLAGLCIVYFAMGGFGPDGFESDGIKLGGF</sequence>
<dbReference type="RefSeq" id="WP_014958729.1">
    <property type="nucleotide sequence ID" value="NC_018645.1"/>
</dbReference>
<organism evidence="2 3">
    <name type="scientific">Desulfobacula toluolica (strain DSM 7467 / Tol2)</name>
    <dbReference type="NCBI Taxonomy" id="651182"/>
    <lineage>
        <taxon>Bacteria</taxon>
        <taxon>Pseudomonadati</taxon>
        <taxon>Thermodesulfobacteriota</taxon>
        <taxon>Desulfobacteria</taxon>
        <taxon>Desulfobacterales</taxon>
        <taxon>Desulfobacteraceae</taxon>
        <taxon>Desulfobacula</taxon>
    </lineage>
</organism>
<proteinExistence type="predicted"/>
<keyword evidence="1" id="KW-0472">Membrane</keyword>
<feature type="transmembrane region" description="Helical" evidence="1">
    <location>
        <begin position="44"/>
        <end position="64"/>
    </location>
</feature>
<dbReference type="PANTHER" id="PTHR38602">
    <property type="entry name" value="INNER MEMBRANE PROTEIN-RELATED"/>
    <property type="match status" value="1"/>
</dbReference>
<dbReference type="EMBL" id="FO203503">
    <property type="protein sequence ID" value="CCK81540.1"/>
    <property type="molecule type" value="Genomic_DNA"/>
</dbReference>
<keyword evidence="3" id="KW-1185">Reference proteome</keyword>
<dbReference type="InterPro" id="IPR019201">
    <property type="entry name" value="DUF2065"/>
</dbReference>
<keyword evidence="1" id="KW-1133">Transmembrane helix</keyword>
<evidence type="ECO:0000313" key="2">
    <source>
        <dbReference type="EMBL" id="CCK81540.1"/>
    </source>
</evidence>
<reference evidence="2 3" key="1">
    <citation type="journal article" date="2013" name="Environ. Microbiol.">
        <title>Complete genome, catabolic sub-proteomes and key-metabolites of Desulfobacula toluolica Tol2, a marine, aromatic compound-degrading, sulfate-reducing bacterium.</title>
        <authorList>
            <person name="Wohlbrand L."/>
            <person name="Jacob J.H."/>
            <person name="Kube M."/>
            <person name="Mussmann M."/>
            <person name="Jarling R."/>
            <person name="Beck A."/>
            <person name="Amann R."/>
            <person name="Wilkes H."/>
            <person name="Reinhardt R."/>
            <person name="Rabus R."/>
        </authorList>
    </citation>
    <scope>NUCLEOTIDE SEQUENCE [LARGE SCALE GENOMIC DNA]</scope>
    <source>
        <strain evidence="3">DSM 7467 / Tol2</strain>
    </source>
</reference>